<proteinExistence type="predicted"/>
<reference evidence="1 2" key="1">
    <citation type="journal article" date="2019" name="Int. J. Syst. Evol. Microbiol.">
        <title>The Global Catalogue of Microorganisms (GCM) 10K type strain sequencing project: providing services to taxonomists for standard genome sequencing and annotation.</title>
        <authorList>
            <consortium name="The Broad Institute Genomics Platform"/>
            <consortium name="The Broad Institute Genome Sequencing Center for Infectious Disease"/>
            <person name="Wu L."/>
            <person name="Ma J."/>
        </authorList>
    </citation>
    <scope>NUCLEOTIDE SEQUENCE [LARGE SCALE GENOMIC DNA]</scope>
    <source>
        <strain evidence="1 2">JCM 15481</strain>
    </source>
</reference>
<gene>
    <name evidence="1" type="ORF">GCM10009802_08050</name>
</gene>
<dbReference type="RefSeq" id="WP_344287919.1">
    <property type="nucleotide sequence ID" value="NZ_BAAAPF010000010.1"/>
</dbReference>
<name>A0ABN2XFR1_9ACTN</name>
<dbReference type="EMBL" id="BAAAPF010000010">
    <property type="protein sequence ID" value="GAA2110756.1"/>
    <property type="molecule type" value="Genomic_DNA"/>
</dbReference>
<evidence type="ECO:0000313" key="2">
    <source>
        <dbReference type="Proteomes" id="UP001500443"/>
    </source>
</evidence>
<evidence type="ECO:0000313" key="1">
    <source>
        <dbReference type="EMBL" id="GAA2110756.1"/>
    </source>
</evidence>
<dbReference type="InterPro" id="IPR045677">
    <property type="entry name" value="DUF6197"/>
</dbReference>
<organism evidence="1 2">
    <name type="scientific">Streptomyces synnematoformans</name>
    <dbReference type="NCBI Taxonomy" id="415721"/>
    <lineage>
        <taxon>Bacteria</taxon>
        <taxon>Bacillati</taxon>
        <taxon>Actinomycetota</taxon>
        <taxon>Actinomycetes</taxon>
        <taxon>Kitasatosporales</taxon>
        <taxon>Streptomycetaceae</taxon>
        <taxon>Streptomyces</taxon>
    </lineage>
</organism>
<dbReference type="Proteomes" id="UP001500443">
    <property type="component" value="Unassembled WGS sequence"/>
</dbReference>
<keyword evidence="2" id="KW-1185">Reference proteome</keyword>
<protein>
    <submittedName>
        <fullName evidence="1">Uncharacterized protein</fullName>
    </submittedName>
</protein>
<sequence length="183" mass="20087">MDDAHHSDQAHEMIQGLENMLAEQTVLVERTAEVMRQRHAHTHLWTGCSGEPLTGGQIADHLTATARLLQRNGWTPNRNTEPIRIIDTTPADAAEGVYAHTVAPRRHSLNSALWDVARGPGDLDTYTSACTILGLVLCARTGAETADPMAWERKRDRTAVEVEDLLDTAICFAHRYGPSGSGR</sequence>
<dbReference type="Pfam" id="PF19698">
    <property type="entry name" value="DUF6197"/>
    <property type="match status" value="1"/>
</dbReference>
<comment type="caution">
    <text evidence="1">The sequence shown here is derived from an EMBL/GenBank/DDBJ whole genome shotgun (WGS) entry which is preliminary data.</text>
</comment>
<accession>A0ABN2XFR1</accession>